<evidence type="ECO:0000313" key="3">
    <source>
        <dbReference type="EMBL" id="RGP72017.1"/>
    </source>
</evidence>
<comment type="similarity">
    <text evidence="1 2">Belongs to the OSBP family.</text>
</comment>
<dbReference type="PANTHER" id="PTHR10972:SF92">
    <property type="entry name" value="OXYSTEROL BINDING PROTEIN"/>
    <property type="match status" value="1"/>
</dbReference>
<reference evidence="3 4" key="1">
    <citation type="journal article" date="2018" name="PLoS Pathog.">
        <title>Evolution of structural diversity of trichothecenes, a family of toxins produced by plant pathogenic and entomopathogenic fungi.</title>
        <authorList>
            <person name="Proctor R.H."/>
            <person name="McCormick S.P."/>
            <person name="Kim H.S."/>
            <person name="Cardoza R.E."/>
            <person name="Stanley A.M."/>
            <person name="Lindo L."/>
            <person name="Kelly A."/>
            <person name="Brown D.W."/>
            <person name="Lee T."/>
            <person name="Vaughan M.M."/>
            <person name="Alexander N.J."/>
            <person name="Busman M."/>
            <person name="Gutierrez S."/>
        </authorList>
    </citation>
    <scope>NUCLEOTIDE SEQUENCE [LARGE SCALE GENOMIC DNA]</scope>
    <source>
        <strain evidence="3 4">NRRL 20695</strain>
    </source>
</reference>
<evidence type="ECO:0000313" key="4">
    <source>
        <dbReference type="Proteomes" id="UP000266234"/>
    </source>
</evidence>
<sequence length="374" mass="42002">MAPILKTQRTIHDDSTSIGRRFVDLAKVRDLDLANVTAPPFFLAPSSVVENPGSWAQRPCLFTAPTKELDPAKRSLSVLQLFLAGLRSQLYVAGAPNVSIKKPLNAFLGELFLASWSEGDSNTKLVVEQVSHHPPITAMHIAGDGIRADGYGRVEMTFNGNINIRQMGHAVIHLDKFDEDYLVPLTDVTVRGFMSACLYPEIIGTYTINSSSGYVSEIDFSGTGFFRGKRNSFEARVYHKDDKKICYKVSGVWSEGWKITDANGLVETYTVTPETSTMHIAPIEKQDPRESRRAWADVISALQQGNYRDASAAKQIVEEAQREKRKQEKISGEIWQPALFKNMPGDKHEVFHRLKGPKWQLYDEETKGVWRIKE</sequence>
<evidence type="ECO:0000256" key="1">
    <source>
        <dbReference type="ARBA" id="ARBA00008842"/>
    </source>
</evidence>
<dbReference type="SUPFAM" id="SSF144000">
    <property type="entry name" value="Oxysterol-binding protein-like"/>
    <property type="match status" value="1"/>
</dbReference>
<dbReference type="Pfam" id="PF01237">
    <property type="entry name" value="Oxysterol_BP"/>
    <property type="match status" value="1"/>
</dbReference>
<dbReference type="GO" id="GO:0005829">
    <property type="term" value="C:cytosol"/>
    <property type="evidence" value="ECO:0007669"/>
    <property type="project" value="TreeGrafter"/>
</dbReference>
<dbReference type="Gene3D" id="2.40.160.120">
    <property type="match status" value="1"/>
</dbReference>
<dbReference type="AlphaFoldDB" id="A0A395SIT8"/>
<dbReference type="Proteomes" id="UP000266234">
    <property type="component" value="Unassembled WGS sequence"/>
</dbReference>
<organism evidence="3 4">
    <name type="scientific">Fusarium longipes</name>
    <dbReference type="NCBI Taxonomy" id="694270"/>
    <lineage>
        <taxon>Eukaryota</taxon>
        <taxon>Fungi</taxon>
        <taxon>Dikarya</taxon>
        <taxon>Ascomycota</taxon>
        <taxon>Pezizomycotina</taxon>
        <taxon>Sordariomycetes</taxon>
        <taxon>Hypocreomycetidae</taxon>
        <taxon>Hypocreales</taxon>
        <taxon>Nectriaceae</taxon>
        <taxon>Fusarium</taxon>
    </lineage>
</organism>
<dbReference type="STRING" id="694270.A0A395SIT8"/>
<dbReference type="EMBL" id="PXOG01000152">
    <property type="protein sequence ID" value="RGP72017.1"/>
    <property type="molecule type" value="Genomic_DNA"/>
</dbReference>
<dbReference type="Gene3D" id="1.10.287.2720">
    <property type="match status" value="1"/>
</dbReference>
<dbReference type="PROSITE" id="PS01013">
    <property type="entry name" value="OSBP"/>
    <property type="match status" value="1"/>
</dbReference>
<dbReference type="InterPro" id="IPR037239">
    <property type="entry name" value="OSBP_sf"/>
</dbReference>
<gene>
    <name evidence="3" type="ORF">FLONG3_6916</name>
</gene>
<proteinExistence type="inferred from homology"/>
<dbReference type="GO" id="GO:0008142">
    <property type="term" value="F:oxysterol binding"/>
    <property type="evidence" value="ECO:0007669"/>
    <property type="project" value="TreeGrafter"/>
</dbReference>
<evidence type="ECO:0000256" key="2">
    <source>
        <dbReference type="RuleBase" id="RU003844"/>
    </source>
</evidence>
<comment type="caution">
    <text evidence="3">The sequence shown here is derived from an EMBL/GenBank/DDBJ whole genome shotgun (WGS) entry which is preliminary data.</text>
</comment>
<dbReference type="PANTHER" id="PTHR10972">
    <property type="entry name" value="OXYSTEROL-BINDING PROTEIN-RELATED"/>
    <property type="match status" value="1"/>
</dbReference>
<protein>
    <submittedName>
        <fullName evidence="3">Uncharacterized protein</fullName>
    </submittedName>
</protein>
<keyword evidence="4" id="KW-1185">Reference proteome</keyword>
<dbReference type="InterPro" id="IPR000648">
    <property type="entry name" value="Oxysterol-bd"/>
</dbReference>
<accession>A0A395SIT8</accession>
<dbReference type="Gene3D" id="3.30.70.3490">
    <property type="match status" value="1"/>
</dbReference>
<dbReference type="OrthoDB" id="14833at2759"/>
<name>A0A395SIT8_9HYPO</name>
<dbReference type="InterPro" id="IPR018494">
    <property type="entry name" value="Oxysterol-bd_CS"/>
</dbReference>
<dbReference type="GO" id="GO:0016020">
    <property type="term" value="C:membrane"/>
    <property type="evidence" value="ECO:0007669"/>
    <property type="project" value="TreeGrafter"/>
</dbReference>